<sequence length="191" mass="21651">MRFWLMAINTQARRLQLIIYVAALITIMATLFGMDIAIVQLWLTGRSDLSIIFVALASSFTIFTDIITLIGIFQAIPLRQLHEMSLASRAFWSIIMIFAIVLSIYVPYISIRHYLVISVPIGAESFTMNGLFGLGILFYNSGLALAAYIVYLTIRRRMLPDMYQRIIDVMGPNKRFAENGGDRDEDGIEEI</sequence>
<proteinExistence type="predicted"/>
<feature type="transmembrane region" description="Helical" evidence="1">
    <location>
        <begin position="49"/>
        <end position="78"/>
    </location>
</feature>
<protein>
    <submittedName>
        <fullName evidence="2">Uncharacterized protein</fullName>
    </submittedName>
</protein>
<keyword evidence="3" id="KW-1185">Reference proteome</keyword>
<evidence type="ECO:0000313" key="2">
    <source>
        <dbReference type="EMBL" id="GGP21777.1"/>
    </source>
</evidence>
<dbReference type="EMBL" id="BMNL01000003">
    <property type="protein sequence ID" value="GGP21777.1"/>
    <property type="molecule type" value="Genomic_DNA"/>
</dbReference>
<dbReference type="AlphaFoldDB" id="A0A830GWK1"/>
<name>A0A830GWK1_9CREN</name>
<feature type="transmembrane region" description="Helical" evidence="1">
    <location>
        <begin position="131"/>
        <end position="154"/>
    </location>
</feature>
<feature type="transmembrane region" description="Helical" evidence="1">
    <location>
        <begin position="90"/>
        <end position="111"/>
    </location>
</feature>
<reference evidence="2" key="2">
    <citation type="submission" date="2020-09" db="EMBL/GenBank/DDBJ databases">
        <authorList>
            <person name="Sun Q."/>
            <person name="Ohkuma M."/>
        </authorList>
    </citation>
    <scope>NUCLEOTIDE SEQUENCE</scope>
    <source>
        <strain evidence="2">JCM 10088</strain>
    </source>
</reference>
<gene>
    <name evidence="2" type="ORF">GCM10007981_14960</name>
</gene>
<keyword evidence="1" id="KW-0472">Membrane</keyword>
<comment type="caution">
    <text evidence="2">The sequence shown here is derived from an EMBL/GenBank/DDBJ whole genome shotgun (WGS) entry which is preliminary data.</text>
</comment>
<reference evidence="2" key="1">
    <citation type="journal article" date="2014" name="Int. J. Syst. Evol. Microbiol.">
        <title>Complete genome sequence of Corynebacterium casei LMG S-19264T (=DSM 44701T), isolated from a smear-ripened cheese.</title>
        <authorList>
            <consortium name="US DOE Joint Genome Institute (JGI-PGF)"/>
            <person name="Walter F."/>
            <person name="Albersmeier A."/>
            <person name="Kalinowski J."/>
            <person name="Ruckert C."/>
        </authorList>
    </citation>
    <scope>NUCLEOTIDE SEQUENCE</scope>
    <source>
        <strain evidence="2">JCM 10088</strain>
    </source>
</reference>
<dbReference type="Proteomes" id="UP000610960">
    <property type="component" value="Unassembled WGS sequence"/>
</dbReference>
<feature type="transmembrane region" description="Helical" evidence="1">
    <location>
        <begin position="20"/>
        <end position="43"/>
    </location>
</feature>
<accession>A0A830GWK1</accession>
<keyword evidence="1" id="KW-1133">Transmembrane helix</keyword>
<keyword evidence="1" id="KW-0812">Transmembrane</keyword>
<evidence type="ECO:0000256" key="1">
    <source>
        <dbReference type="SAM" id="Phobius"/>
    </source>
</evidence>
<evidence type="ECO:0000313" key="3">
    <source>
        <dbReference type="Proteomes" id="UP000610960"/>
    </source>
</evidence>
<organism evidence="2 3">
    <name type="scientific">Thermocladium modestius</name>
    <dbReference type="NCBI Taxonomy" id="62609"/>
    <lineage>
        <taxon>Archaea</taxon>
        <taxon>Thermoproteota</taxon>
        <taxon>Thermoprotei</taxon>
        <taxon>Thermoproteales</taxon>
        <taxon>Thermoproteaceae</taxon>
        <taxon>Thermocladium</taxon>
    </lineage>
</organism>